<evidence type="ECO:0008006" key="3">
    <source>
        <dbReference type="Google" id="ProtNLM"/>
    </source>
</evidence>
<reference evidence="1 2" key="1">
    <citation type="submission" date="2018-07" db="EMBL/GenBank/DDBJ databases">
        <title>Genome analysis of Runella aurantiaca.</title>
        <authorList>
            <person name="Yang X."/>
        </authorList>
    </citation>
    <scope>NUCLEOTIDE SEQUENCE [LARGE SCALE GENOMIC DNA]</scope>
    <source>
        <strain evidence="1 2">YX9</strain>
    </source>
</reference>
<dbReference type="GO" id="GO:0004803">
    <property type="term" value="F:transposase activity"/>
    <property type="evidence" value="ECO:0007669"/>
    <property type="project" value="InterPro"/>
</dbReference>
<dbReference type="GO" id="GO:0006313">
    <property type="term" value="P:DNA transposition"/>
    <property type="evidence" value="ECO:0007669"/>
    <property type="project" value="InterPro"/>
</dbReference>
<protein>
    <recommendedName>
        <fullName evidence="3">Transposase</fullName>
    </recommendedName>
</protein>
<evidence type="ECO:0000313" key="2">
    <source>
        <dbReference type="Proteomes" id="UP000253141"/>
    </source>
</evidence>
<name>A0A369IC62_9BACT</name>
<accession>A0A369IC62</accession>
<dbReference type="SUPFAM" id="SSF143422">
    <property type="entry name" value="Transposase IS200-like"/>
    <property type="match status" value="1"/>
</dbReference>
<keyword evidence="2" id="KW-1185">Reference proteome</keyword>
<dbReference type="AlphaFoldDB" id="A0A369IC62"/>
<dbReference type="Gene3D" id="3.30.70.1290">
    <property type="entry name" value="Transposase IS200-like"/>
    <property type="match status" value="1"/>
</dbReference>
<proteinExistence type="predicted"/>
<organism evidence="1 2">
    <name type="scientific">Runella aurantiaca</name>
    <dbReference type="NCBI Taxonomy" id="2282308"/>
    <lineage>
        <taxon>Bacteria</taxon>
        <taxon>Pseudomonadati</taxon>
        <taxon>Bacteroidota</taxon>
        <taxon>Cytophagia</taxon>
        <taxon>Cytophagales</taxon>
        <taxon>Spirosomataceae</taxon>
        <taxon>Runella</taxon>
    </lineage>
</organism>
<sequence length="127" mass="14951">MYSKSVLKENALPGFISREWGSLFSAYSQAFNRQQHRKGSLFIPNFKRKPVETTDYYLKLIHYIHANPIHHGFVKGFADWEFSSYHTYLSSKPTQLAREEGLEWFGGSNLFEQFHRENPVSVKIEFE</sequence>
<gene>
    <name evidence="1" type="ORF">DVG78_10590</name>
</gene>
<dbReference type="GO" id="GO:0003677">
    <property type="term" value="F:DNA binding"/>
    <property type="evidence" value="ECO:0007669"/>
    <property type="project" value="InterPro"/>
</dbReference>
<dbReference type="Proteomes" id="UP000253141">
    <property type="component" value="Unassembled WGS sequence"/>
</dbReference>
<evidence type="ECO:0000313" key="1">
    <source>
        <dbReference type="EMBL" id="RDB05855.1"/>
    </source>
</evidence>
<dbReference type="EMBL" id="QPIW01000007">
    <property type="protein sequence ID" value="RDB05855.1"/>
    <property type="molecule type" value="Genomic_DNA"/>
</dbReference>
<comment type="caution">
    <text evidence="1">The sequence shown here is derived from an EMBL/GenBank/DDBJ whole genome shotgun (WGS) entry which is preliminary data.</text>
</comment>
<dbReference type="InterPro" id="IPR036515">
    <property type="entry name" value="Transposase_17_sf"/>
</dbReference>